<evidence type="ECO:0000313" key="3">
    <source>
        <dbReference type="Proteomes" id="UP000014071"/>
    </source>
</evidence>
<sequence length="114" mass="13306">MQRVDDPDRRSRRDQLWNDKRLLSKSTSSSTRSSRHARISPESRAPGLLEHSAGQECVRRWLLLHRRIVCRENERPIRSLDSPLLSFHRYDALQITQSVGRIMETCRCALVPVT</sequence>
<keyword evidence="3" id="KW-1185">Reference proteome</keyword>
<feature type="region of interest" description="Disordered" evidence="1">
    <location>
        <begin position="1"/>
        <end position="47"/>
    </location>
</feature>
<proteinExistence type="predicted"/>
<protein>
    <submittedName>
        <fullName evidence="2">Uncharacterized protein</fullName>
    </submittedName>
</protein>
<dbReference type="RefSeq" id="XP_012192873.1">
    <property type="nucleotide sequence ID" value="XM_012337483.1"/>
</dbReference>
<dbReference type="AlphaFoldDB" id="R9PD61"/>
<dbReference type="HOGENOM" id="CLU_2122153_0_0_1"/>
<accession>R9PD61</accession>
<evidence type="ECO:0000256" key="1">
    <source>
        <dbReference type="SAM" id="MobiDB-lite"/>
    </source>
</evidence>
<dbReference type="EMBL" id="DF238831">
    <property type="protein sequence ID" value="GAC99286.1"/>
    <property type="molecule type" value="Genomic_DNA"/>
</dbReference>
<dbReference type="Proteomes" id="UP000014071">
    <property type="component" value="Unassembled WGS sequence"/>
</dbReference>
<evidence type="ECO:0000313" key="2">
    <source>
        <dbReference type="EMBL" id="GAC99286.1"/>
    </source>
</evidence>
<name>R9PD61_PSEHS</name>
<feature type="compositionally biased region" description="Basic and acidic residues" evidence="1">
    <location>
        <begin position="1"/>
        <end position="22"/>
    </location>
</feature>
<gene>
    <name evidence="2" type="ORF">PHSY_006887</name>
</gene>
<reference evidence="3" key="1">
    <citation type="journal article" date="2013" name="Genome Announc.">
        <title>Draft genome sequence of the basidiomycetous yeast-like fungus Pseudozyma hubeiensis SY62, which produces an abundant amount of the biosurfactant mannosylerythritol lipids.</title>
        <authorList>
            <person name="Konishi M."/>
            <person name="Hatada Y."/>
            <person name="Horiuchi J."/>
        </authorList>
    </citation>
    <scope>NUCLEOTIDE SEQUENCE [LARGE SCALE GENOMIC DNA]</scope>
    <source>
        <strain evidence="3">SY62</strain>
    </source>
</reference>
<organism evidence="2 3">
    <name type="scientific">Pseudozyma hubeiensis (strain SY62)</name>
    <name type="common">Yeast</name>
    <dbReference type="NCBI Taxonomy" id="1305764"/>
    <lineage>
        <taxon>Eukaryota</taxon>
        <taxon>Fungi</taxon>
        <taxon>Dikarya</taxon>
        <taxon>Basidiomycota</taxon>
        <taxon>Ustilaginomycotina</taxon>
        <taxon>Ustilaginomycetes</taxon>
        <taxon>Ustilaginales</taxon>
        <taxon>Ustilaginaceae</taxon>
        <taxon>Pseudozyma</taxon>
    </lineage>
</organism>
<dbReference type="GeneID" id="24112152"/>